<dbReference type="InterPro" id="IPR001466">
    <property type="entry name" value="Beta-lactam-related"/>
</dbReference>
<dbReference type="STRING" id="320771.Cflav_PD5871"/>
<dbReference type="SUPFAM" id="SSF56601">
    <property type="entry name" value="beta-lactamase/transpeptidase-like"/>
    <property type="match status" value="1"/>
</dbReference>
<accession>B9X9T5</accession>
<name>B9X9T5_PEDPL</name>
<evidence type="ECO:0000313" key="2">
    <source>
        <dbReference type="EMBL" id="EEF63236.1"/>
    </source>
</evidence>
<dbReference type="InterPro" id="IPR012338">
    <property type="entry name" value="Beta-lactam/transpept-like"/>
</dbReference>
<dbReference type="InterPro" id="IPR050491">
    <property type="entry name" value="AmpC-like"/>
</dbReference>
<protein>
    <submittedName>
        <fullName evidence="2">Beta-lactamase</fullName>
    </submittedName>
</protein>
<dbReference type="OrthoDB" id="9801061at2"/>
<dbReference type="PANTHER" id="PTHR46825:SF12">
    <property type="entry name" value="PENICILLIN-BINDING PROTEIN 4"/>
    <property type="match status" value="1"/>
</dbReference>
<dbReference type="Proteomes" id="UP000003688">
    <property type="component" value="Unassembled WGS sequence"/>
</dbReference>
<feature type="domain" description="Beta-lactamase-related" evidence="1">
    <location>
        <begin position="2"/>
        <end position="287"/>
    </location>
</feature>
<dbReference type="Gene3D" id="3.40.710.10">
    <property type="entry name" value="DD-peptidase/beta-lactamase superfamily"/>
    <property type="match status" value="1"/>
</dbReference>
<evidence type="ECO:0000313" key="3">
    <source>
        <dbReference type="Proteomes" id="UP000003688"/>
    </source>
</evidence>
<dbReference type="EMBL" id="ABOX02000001">
    <property type="protein sequence ID" value="EEF63236.1"/>
    <property type="molecule type" value="Genomic_DNA"/>
</dbReference>
<gene>
    <name evidence="2" type="ORF">Cflav_PD5871</name>
</gene>
<reference evidence="2 3" key="1">
    <citation type="journal article" date="2011" name="J. Bacteriol.">
        <title>Genome sequence of 'Pedosphaera parvula' Ellin514, an aerobic Verrucomicrobial isolate from pasture soil.</title>
        <authorList>
            <person name="Kant R."/>
            <person name="van Passel M.W."/>
            <person name="Sangwan P."/>
            <person name="Palva A."/>
            <person name="Lucas S."/>
            <person name="Copeland A."/>
            <person name="Lapidus A."/>
            <person name="Glavina Del Rio T."/>
            <person name="Dalin E."/>
            <person name="Tice H."/>
            <person name="Bruce D."/>
            <person name="Goodwin L."/>
            <person name="Pitluck S."/>
            <person name="Chertkov O."/>
            <person name="Larimer F.W."/>
            <person name="Land M.L."/>
            <person name="Hauser L."/>
            <person name="Brettin T.S."/>
            <person name="Detter J.C."/>
            <person name="Han S."/>
            <person name="de Vos W.M."/>
            <person name="Janssen P.H."/>
            <person name="Smidt H."/>
        </authorList>
    </citation>
    <scope>NUCLEOTIDE SEQUENCE [LARGE SCALE GENOMIC DNA]</scope>
    <source>
        <strain evidence="2 3">Ellin514</strain>
    </source>
</reference>
<keyword evidence="3" id="KW-1185">Reference proteome</keyword>
<evidence type="ECO:0000259" key="1">
    <source>
        <dbReference type="Pfam" id="PF00144"/>
    </source>
</evidence>
<organism evidence="2 3">
    <name type="scientific">Pedosphaera parvula (strain Ellin514)</name>
    <dbReference type="NCBI Taxonomy" id="320771"/>
    <lineage>
        <taxon>Bacteria</taxon>
        <taxon>Pseudomonadati</taxon>
        <taxon>Verrucomicrobiota</taxon>
        <taxon>Pedosphaerae</taxon>
        <taxon>Pedosphaerales</taxon>
        <taxon>Pedosphaeraceae</taxon>
        <taxon>Pedosphaera</taxon>
    </lineage>
</organism>
<dbReference type="AlphaFoldDB" id="B9X9T5"/>
<proteinExistence type="predicted"/>
<dbReference type="PANTHER" id="PTHR46825">
    <property type="entry name" value="D-ALANYL-D-ALANINE-CARBOXYPEPTIDASE/ENDOPEPTIDASE AMPH"/>
    <property type="match status" value="1"/>
</dbReference>
<dbReference type="Pfam" id="PF00144">
    <property type="entry name" value="Beta-lactamase"/>
    <property type="match status" value="1"/>
</dbReference>
<sequence>MQVDTSTQFQAGSISKPVTALGVLELCADGKLDLDSDVNRYLKTWQLASKFTNNPVTLRELLCHRAGMVPRSFAGEREAGRPHTLDEALNNHAWFYGWISGHYFGTVEAKYPPGSRYLYSAGGYAVVQKAMEDVTAEPFETAMAGLVLKPVGMSRSHFQQPPQDTNDIARGYGWMLTLFGGGRWRVLPEKAMGGLWTTPQDIARLIIAVQKAKSGEVGGPISPAIANEYLTAPYDGWQGIGIRLTGSGENLKFYHDGANFGYFARFGADVSNGRAWVIMSNGQKNKFGPITKSIAREFGWAP</sequence>
<comment type="caution">
    <text evidence="2">The sequence shown here is derived from an EMBL/GenBank/DDBJ whole genome shotgun (WGS) entry which is preliminary data.</text>
</comment>